<dbReference type="GO" id="GO:0003735">
    <property type="term" value="F:structural constituent of ribosome"/>
    <property type="evidence" value="ECO:0007669"/>
    <property type="project" value="InterPro"/>
</dbReference>
<dbReference type="GO" id="GO:1990904">
    <property type="term" value="C:ribonucleoprotein complex"/>
    <property type="evidence" value="ECO:0007669"/>
    <property type="project" value="UniProtKB-KW"/>
</dbReference>
<keyword evidence="2" id="KW-0687">Ribonucleoprotein</keyword>
<evidence type="ECO:0000259" key="3">
    <source>
        <dbReference type="Pfam" id="PF01386"/>
    </source>
</evidence>
<dbReference type="AlphaFoldDB" id="A0A178LWX5"/>
<dbReference type="Pfam" id="PF01386">
    <property type="entry name" value="Ribosomal_L25p"/>
    <property type="match status" value="1"/>
</dbReference>
<dbReference type="SUPFAM" id="SSF50715">
    <property type="entry name" value="Ribosomal protein L25-like"/>
    <property type="match status" value="1"/>
</dbReference>
<keyword evidence="5" id="KW-1185">Reference proteome</keyword>
<dbReference type="RefSeq" id="WP_066791072.1">
    <property type="nucleotide sequence ID" value="NZ_LWQS01000101.1"/>
</dbReference>
<dbReference type="InterPro" id="IPR011035">
    <property type="entry name" value="Ribosomal_bL25/Gln-tRNA_synth"/>
</dbReference>
<sequence>MANATLAAQRRHIFGKKVKTLRREGILPANFYGKGVETTAIQINERDFEQIFRTVPKGESFTLDIEGTAYPVVIYVVQRHPVTRKFIHVDFKLA</sequence>
<dbReference type="InterPro" id="IPR020056">
    <property type="entry name" value="Rbsml_bL25/Gln-tRNA_synth_N"/>
</dbReference>
<dbReference type="STRING" id="1707952.A6A03_19690"/>
<name>A0A178LWX5_9CHLR</name>
<accession>A0A178LWX5</accession>
<reference evidence="4 5" key="1">
    <citation type="submission" date="2016-04" db="EMBL/GenBank/DDBJ databases">
        <title>Chloroflexus islandicus sp. nov., a thermophilic filamentous anoxygenic phototrophic bacterium from geyser Strokkur (Iceland).</title>
        <authorList>
            <person name="Gaisin V.A."/>
            <person name="Kalashnikov A.M."/>
            <person name="Sukhacheva M.V."/>
            <person name="Grouzdev D.S."/>
            <person name="Ivanov T.M."/>
            <person name="Kuznetsov B."/>
            <person name="Gorlenko V.M."/>
        </authorList>
    </citation>
    <scope>NUCLEOTIDE SEQUENCE [LARGE SCALE GENOMIC DNA]</scope>
    <source>
        <strain evidence="5">isl-2</strain>
    </source>
</reference>
<gene>
    <name evidence="4" type="ORF">A6A03_19690</name>
</gene>
<evidence type="ECO:0000256" key="2">
    <source>
        <dbReference type="ARBA" id="ARBA00023274"/>
    </source>
</evidence>
<evidence type="ECO:0000313" key="5">
    <source>
        <dbReference type="Proteomes" id="UP000078287"/>
    </source>
</evidence>
<dbReference type="InterPro" id="IPR029751">
    <property type="entry name" value="Ribosomal_L25_dom"/>
</dbReference>
<proteinExistence type="predicted"/>
<dbReference type="Proteomes" id="UP000078287">
    <property type="component" value="Unassembled WGS sequence"/>
</dbReference>
<dbReference type="CDD" id="cd00495">
    <property type="entry name" value="Ribosomal_L25_TL5_CTC"/>
    <property type="match status" value="1"/>
</dbReference>
<keyword evidence="1 4" id="KW-0689">Ribosomal protein</keyword>
<evidence type="ECO:0000256" key="1">
    <source>
        <dbReference type="ARBA" id="ARBA00022980"/>
    </source>
</evidence>
<dbReference type="Gene3D" id="2.40.240.10">
    <property type="entry name" value="Ribosomal Protein L25, Chain P"/>
    <property type="match status" value="1"/>
</dbReference>
<comment type="caution">
    <text evidence="4">The sequence shown here is derived from an EMBL/GenBank/DDBJ whole genome shotgun (WGS) entry which is preliminary data.</text>
</comment>
<dbReference type="OrthoDB" id="9790002at2"/>
<dbReference type="GO" id="GO:0006412">
    <property type="term" value="P:translation"/>
    <property type="evidence" value="ECO:0007669"/>
    <property type="project" value="InterPro"/>
</dbReference>
<dbReference type="EMBL" id="LWQS01000101">
    <property type="protein sequence ID" value="OAN38894.1"/>
    <property type="molecule type" value="Genomic_DNA"/>
</dbReference>
<feature type="domain" description="Large ribosomal subunit protein bL25 L25" evidence="3">
    <location>
        <begin position="6"/>
        <end position="91"/>
    </location>
</feature>
<dbReference type="GO" id="GO:0005840">
    <property type="term" value="C:ribosome"/>
    <property type="evidence" value="ECO:0007669"/>
    <property type="project" value="UniProtKB-KW"/>
</dbReference>
<protein>
    <submittedName>
        <fullName evidence="4">50S ribosomal protein L25</fullName>
    </submittedName>
</protein>
<organism evidence="4 5">
    <name type="scientific">Chloroflexus islandicus</name>
    <dbReference type="NCBI Taxonomy" id="1707952"/>
    <lineage>
        <taxon>Bacteria</taxon>
        <taxon>Bacillati</taxon>
        <taxon>Chloroflexota</taxon>
        <taxon>Chloroflexia</taxon>
        <taxon>Chloroflexales</taxon>
        <taxon>Chloroflexineae</taxon>
        <taxon>Chloroflexaceae</taxon>
        <taxon>Chloroflexus</taxon>
    </lineage>
</organism>
<evidence type="ECO:0000313" key="4">
    <source>
        <dbReference type="EMBL" id="OAN38894.1"/>
    </source>
</evidence>